<dbReference type="InterPro" id="IPR035906">
    <property type="entry name" value="MetI-like_sf"/>
</dbReference>
<evidence type="ECO:0000256" key="5">
    <source>
        <dbReference type="ARBA" id="ARBA00022989"/>
    </source>
</evidence>
<dbReference type="CDD" id="cd06261">
    <property type="entry name" value="TM_PBP2"/>
    <property type="match status" value="1"/>
</dbReference>
<feature type="domain" description="ABC transmembrane type-1" evidence="8">
    <location>
        <begin position="68"/>
        <end position="280"/>
    </location>
</feature>
<name>Q8GJ39_THEST</name>
<feature type="transmembrane region" description="Helical" evidence="7">
    <location>
        <begin position="197"/>
        <end position="216"/>
    </location>
</feature>
<organism evidence="9">
    <name type="scientific">Thermoclostridium stercorarium</name>
    <name type="common">Clostridium stercorarium</name>
    <dbReference type="NCBI Taxonomy" id="1510"/>
    <lineage>
        <taxon>Bacteria</taxon>
        <taxon>Bacillati</taxon>
        <taxon>Bacillota</taxon>
        <taxon>Clostridia</taxon>
        <taxon>Eubacteriales</taxon>
        <taxon>Oscillospiraceae</taxon>
        <taxon>Thermoclostridium</taxon>
    </lineage>
</organism>
<keyword evidence="5 7" id="KW-1133">Transmembrane helix</keyword>
<dbReference type="PANTHER" id="PTHR43744">
    <property type="entry name" value="ABC TRANSPORTER PERMEASE PROTEIN MG189-RELATED-RELATED"/>
    <property type="match status" value="1"/>
</dbReference>
<keyword evidence="3" id="KW-1003">Cell membrane</keyword>
<dbReference type="EMBL" id="AJ508407">
    <property type="protein sequence ID" value="CAD48312.1"/>
    <property type="molecule type" value="Genomic_DNA"/>
</dbReference>
<dbReference type="GO" id="GO:0055085">
    <property type="term" value="P:transmembrane transport"/>
    <property type="evidence" value="ECO:0007669"/>
    <property type="project" value="InterPro"/>
</dbReference>
<dbReference type="Pfam" id="PF00528">
    <property type="entry name" value="BPD_transp_1"/>
    <property type="match status" value="1"/>
</dbReference>
<comment type="similarity">
    <text evidence="7">Belongs to the binding-protein-dependent transport system permease family.</text>
</comment>
<reference evidence="9" key="2">
    <citation type="journal article" date="2004" name="Microbiology">
        <title>Enzyme system of Clostridium stercorarium for hydrolysis of arabinoxylan: reconstitution of the in vivo system from recombinant enzymes.</title>
        <authorList>
            <person name="Adelsberger H."/>
            <person name="Hertel C."/>
            <person name="Glawischnig E."/>
            <person name="Zverlov V.V."/>
            <person name="Schwarz W.H."/>
        </authorList>
    </citation>
    <scope>NUCLEOTIDE SEQUENCE</scope>
    <source>
        <strain evidence="9">NCIMB 11745</strain>
    </source>
</reference>
<evidence type="ECO:0000256" key="1">
    <source>
        <dbReference type="ARBA" id="ARBA00004651"/>
    </source>
</evidence>
<keyword evidence="4 7" id="KW-0812">Transmembrane</keyword>
<accession>Q8GJ39</accession>
<keyword evidence="6 7" id="KW-0472">Membrane</keyword>
<dbReference type="GO" id="GO:0005886">
    <property type="term" value="C:plasma membrane"/>
    <property type="evidence" value="ECO:0007669"/>
    <property type="project" value="UniProtKB-SubCell"/>
</dbReference>
<dbReference type="InterPro" id="IPR000515">
    <property type="entry name" value="MetI-like"/>
</dbReference>
<evidence type="ECO:0000259" key="8">
    <source>
        <dbReference type="PROSITE" id="PS50928"/>
    </source>
</evidence>
<evidence type="ECO:0000313" key="9">
    <source>
        <dbReference type="EMBL" id="CAD48312.1"/>
    </source>
</evidence>
<comment type="subcellular location">
    <subcellularLocation>
        <location evidence="1 7">Cell membrane</location>
        <topology evidence="1 7">Multi-pass membrane protein</topology>
    </subcellularLocation>
</comment>
<dbReference type="SUPFAM" id="SSF161098">
    <property type="entry name" value="MetI-like"/>
    <property type="match status" value="1"/>
</dbReference>
<sequence>MLVLDHSKGFLNSSRELGIMGLEAFTPEPINSQFIRSFDLQPPDGIPHNFSLENFGYAIEMMDYWRTLLNTALLCLLTTVLTLVSCGLAGYGFARLKFKGSNLLFAGVILTICPRNGFTPLSDQKDLRNGLTLDAESVNGSFGRCPYFSYRKFIKIGLFIFIFMQFLQGIPRELEEAAYVDGAGVTRTFTSIMLPNAVPAIVTVSLFSFVCTAGMTRGLHNNVIPGRLSNAHTAGIIAYNLSIKLPQYSADGKADPFYLSMVQDTGILLAMLPLIILYIFTQRYFVESIERTGIVG</sequence>
<evidence type="ECO:0000256" key="3">
    <source>
        <dbReference type="ARBA" id="ARBA00022475"/>
    </source>
</evidence>
<protein>
    <submittedName>
        <fullName evidence="9">Membrane-bound transport protein</fullName>
    </submittedName>
</protein>
<dbReference type="PANTHER" id="PTHR43744:SF8">
    <property type="entry name" value="SN-GLYCEROL-3-PHOSPHATE TRANSPORT SYSTEM PERMEASE PROTEIN UGPE"/>
    <property type="match status" value="1"/>
</dbReference>
<dbReference type="AlphaFoldDB" id="Q8GJ39"/>
<dbReference type="Gene3D" id="1.10.3720.10">
    <property type="entry name" value="MetI-like"/>
    <property type="match status" value="1"/>
</dbReference>
<feature type="transmembrane region" description="Helical" evidence="7">
    <location>
        <begin position="153"/>
        <end position="170"/>
    </location>
</feature>
<evidence type="ECO:0000256" key="6">
    <source>
        <dbReference type="ARBA" id="ARBA00023136"/>
    </source>
</evidence>
<gene>
    <name evidence="9" type="primary">uxbB</name>
</gene>
<feature type="transmembrane region" description="Helical" evidence="7">
    <location>
        <begin position="228"/>
        <end position="245"/>
    </location>
</feature>
<keyword evidence="2 7" id="KW-0813">Transport</keyword>
<evidence type="ECO:0000256" key="2">
    <source>
        <dbReference type="ARBA" id="ARBA00022448"/>
    </source>
</evidence>
<reference evidence="9" key="1">
    <citation type="thesis" date="1993" institute="Department of Microbiology" country="Technical University, Muenchen, Germany">
        <title>Struktur und Funktion der xynB-Region des Genoms von Clostridium stercorarium: Sequenzierung der Gene xynB, ubxA, ubxB und Charakterisierung der gereinigten rekombinanten Xylanase XynB.</title>
        <authorList>
            <person name="Glawischnig E."/>
        </authorList>
    </citation>
    <scope>NUCLEOTIDE SEQUENCE</scope>
    <source>
        <strain evidence="9">NCIMB 11745</strain>
    </source>
</reference>
<proteinExistence type="inferred from homology"/>
<evidence type="ECO:0000256" key="7">
    <source>
        <dbReference type="RuleBase" id="RU363032"/>
    </source>
</evidence>
<feature type="transmembrane region" description="Helical" evidence="7">
    <location>
        <begin position="257"/>
        <end position="281"/>
    </location>
</feature>
<feature type="transmembrane region" description="Helical" evidence="7">
    <location>
        <begin position="71"/>
        <end position="94"/>
    </location>
</feature>
<evidence type="ECO:0000256" key="4">
    <source>
        <dbReference type="ARBA" id="ARBA00022692"/>
    </source>
</evidence>
<dbReference type="PROSITE" id="PS50928">
    <property type="entry name" value="ABC_TM1"/>
    <property type="match status" value="1"/>
</dbReference>